<feature type="compositionally biased region" description="Polar residues" evidence="1">
    <location>
        <begin position="176"/>
        <end position="186"/>
    </location>
</feature>
<evidence type="ECO:0000256" key="1">
    <source>
        <dbReference type="SAM" id="MobiDB-lite"/>
    </source>
</evidence>
<feature type="region of interest" description="Disordered" evidence="1">
    <location>
        <begin position="172"/>
        <end position="193"/>
    </location>
</feature>
<dbReference type="AlphaFoldDB" id="A0A812L1T4"/>
<proteinExistence type="predicted"/>
<keyword evidence="3" id="KW-1185">Reference proteome</keyword>
<dbReference type="Proteomes" id="UP000604046">
    <property type="component" value="Unassembled WGS sequence"/>
</dbReference>
<comment type="caution">
    <text evidence="2">The sequence shown here is derived from an EMBL/GenBank/DDBJ whole genome shotgun (WGS) entry which is preliminary data.</text>
</comment>
<name>A0A812L1T4_9DINO</name>
<accession>A0A812L1T4</accession>
<reference evidence="2" key="1">
    <citation type="submission" date="2021-02" db="EMBL/GenBank/DDBJ databases">
        <authorList>
            <person name="Dougan E. K."/>
            <person name="Rhodes N."/>
            <person name="Thang M."/>
            <person name="Chan C."/>
        </authorList>
    </citation>
    <scope>NUCLEOTIDE SEQUENCE</scope>
</reference>
<protein>
    <submittedName>
        <fullName evidence="2">Uncharacterized protein</fullName>
    </submittedName>
</protein>
<evidence type="ECO:0000313" key="3">
    <source>
        <dbReference type="Proteomes" id="UP000604046"/>
    </source>
</evidence>
<dbReference type="OrthoDB" id="10643178at2759"/>
<organism evidence="2 3">
    <name type="scientific">Symbiodinium natans</name>
    <dbReference type="NCBI Taxonomy" id="878477"/>
    <lineage>
        <taxon>Eukaryota</taxon>
        <taxon>Sar</taxon>
        <taxon>Alveolata</taxon>
        <taxon>Dinophyceae</taxon>
        <taxon>Suessiales</taxon>
        <taxon>Symbiodiniaceae</taxon>
        <taxon>Symbiodinium</taxon>
    </lineage>
</organism>
<sequence length="230" mass="25007">MILLMEAYSLLFPARAQDAAKSNLTAAPWPHAAYLDLLWWDAPHMGGSPAWLSRMLRGILDGLQPVLDLIDRPAFEASFLVASRQPRPLPSNPTAKALSKPIPSSVRVHNPVQGVGLMLYLVRPERLLKVLESELVAAHEKEVAALNAEQAGQTFTVPASFNQVMLALPPKLCEPSDSNGTSQNHTPLKRYQPPKLSGSAFHSEGWNLSLASIVVVAGKAMLMTFKAPSF</sequence>
<dbReference type="EMBL" id="CAJNDS010000871">
    <property type="protein sequence ID" value="CAE7238597.1"/>
    <property type="molecule type" value="Genomic_DNA"/>
</dbReference>
<evidence type="ECO:0000313" key="2">
    <source>
        <dbReference type="EMBL" id="CAE7238597.1"/>
    </source>
</evidence>
<gene>
    <name evidence="2" type="ORF">SNAT2548_LOCUS10502</name>
</gene>